<proteinExistence type="predicted"/>
<evidence type="ECO:0000313" key="2">
    <source>
        <dbReference type="EMBL" id="MFB9836407.1"/>
    </source>
</evidence>
<gene>
    <name evidence="2" type="ORF">ACFFNX_29960</name>
</gene>
<sequence>MPWVMLFIGLIFAGLAVIAVCAVRVFAAVRDLGREIQHTGERLAPKHSALRAAARRLEETR</sequence>
<keyword evidence="1" id="KW-1133">Transmembrane helix</keyword>
<keyword evidence="1" id="KW-0472">Membrane</keyword>
<keyword evidence="3" id="KW-1185">Reference proteome</keyword>
<dbReference type="RefSeq" id="WP_378209225.1">
    <property type="nucleotide sequence ID" value="NZ_JBHLZP010000274.1"/>
</dbReference>
<evidence type="ECO:0000256" key="1">
    <source>
        <dbReference type="SAM" id="Phobius"/>
    </source>
</evidence>
<name>A0ABV5YPQ8_9ACTN</name>
<organism evidence="2 3">
    <name type="scientific">Actinoallomurus acaciae</name>
    <dbReference type="NCBI Taxonomy" id="502577"/>
    <lineage>
        <taxon>Bacteria</taxon>
        <taxon>Bacillati</taxon>
        <taxon>Actinomycetota</taxon>
        <taxon>Actinomycetes</taxon>
        <taxon>Streptosporangiales</taxon>
        <taxon>Thermomonosporaceae</taxon>
        <taxon>Actinoallomurus</taxon>
    </lineage>
</organism>
<reference evidence="2 3" key="1">
    <citation type="submission" date="2024-09" db="EMBL/GenBank/DDBJ databases">
        <authorList>
            <person name="Sun Q."/>
            <person name="Mori K."/>
        </authorList>
    </citation>
    <scope>NUCLEOTIDE SEQUENCE [LARGE SCALE GENOMIC DNA]</scope>
    <source>
        <strain evidence="2 3">TBRC 0563</strain>
    </source>
</reference>
<protein>
    <submittedName>
        <fullName evidence="2">Uncharacterized protein</fullName>
    </submittedName>
</protein>
<dbReference type="EMBL" id="JBHLZP010000274">
    <property type="protein sequence ID" value="MFB9836407.1"/>
    <property type="molecule type" value="Genomic_DNA"/>
</dbReference>
<accession>A0ABV5YPQ8</accession>
<evidence type="ECO:0000313" key="3">
    <source>
        <dbReference type="Proteomes" id="UP001589627"/>
    </source>
</evidence>
<keyword evidence="1" id="KW-0812">Transmembrane</keyword>
<comment type="caution">
    <text evidence="2">The sequence shown here is derived from an EMBL/GenBank/DDBJ whole genome shotgun (WGS) entry which is preliminary data.</text>
</comment>
<dbReference type="Proteomes" id="UP001589627">
    <property type="component" value="Unassembled WGS sequence"/>
</dbReference>
<feature type="transmembrane region" description="Helical" evidence="1">
    <location>
        <begin position="6"/>
        <end position="27"/>
    </location>
</feature>